<protein>
    <submittedName>
        <fullName evidence="6">TetR/AcrR family transcriptional regulator</fullName>
    </submittedName>
</protein>
<dbReference type="SUPFAM" id="SSF48498">
    <property type="entry name" value="Tetracyclin repressor-like, C-terminal domain"/>
    <property type="match status" value="1"/>
</dbReference>
<evidence type="ECO:0000313" key="7">
    <source>
        <dbReference type="Proteomes" id="UP001172778"/>
    </source>
</evidence>
<keyword evidence="7" id="KW-1185">Reference proteome</keyword>
<dbReference type="PANTHER" id="PTHR47506">
    <property type="entry name" value="TRANSCRIPTIONAL REGULATORY PROTEIN"/>
    <property type="match status" value="1"/>
</dbReference>
<dbReference type="InterPro" id="IPR036271">
    <property type="entry name" value="Tet_transcr_reg_TetR-rel_C_sf"/>
</dbReference>
<evidence type="ECO:0000313" key="6">
    <source>
        <dbReference type="EMBL" id="MDK2122851.1"/>
    </source>
</evidence>
<keyword evidence="1" id="KW-0805">Transcription regulation</keyword>
<keyword evidence="2 4" id="KW-0238">DNA-binding</keyword>
<sequence length="191" mass="21698">MSNSRTDTRKQILDCAETLMLSRGFNAFSYQHISSQLGVKNAAIHYHFPSKTDLGVAVIQRFRRRFARWTEREGQLTADPWMRLEWYFDLLGRYYDDDQKICPTGMLSAEFHALPEPMQAEAQAFALGLINWGGDILRDGVERGYFRFPGSVADKTLQIFAALQGALQLARVQPAALEAVIKQIRLDLGAR</sequence>
<evidence type="ECO:0000256" key="3">
    <source>
        <dbReference type="ARBA" id="ARBA00023163"/>
    </source>
</evidence>
<dbReference type="SUPFAM" id="SSF46689">
    <property type="entry name" value="Homeodomain-like"/>
    <property type="match status" value="1"/>
</dbReference>
<organism evidence="6 7">
    <name type="scientific">Parachitinimonas caeni</name>
    <dbReference type="NCBI Taxonomy" id="3031301"/>
    <lineage>
        <taxon>Bacteria</taxon>
        <taxon>Pseudomonadati</taxon>
        <taxon>Pseudomonadota</taxon>
        <taxon>Betaproteobacteria</taxon>
        <taxon>Neisseriales</taxon>
        <taxon>Chitinibacteraceae</taxon>
        <taxon>Parachitinimonas</taxon>
    </lineage>
</organism>
<reference evidence="6" key="1">
    <citation type="submission" date="2023-03" db="EMBL/GenBank/DDBJ databases">
        <title>Chitinimonas shenzhenensis gen. nov., sp. nov., a novel member of family Burkholderiaceae isolated from activated sludge collected in Shen Zhen, China.</title>
        <authorList>
            <person name="Wang X."/>
        </authorList>
    </citation>
    <scope>NUCLEOTIDE SEQUENCE</scope>
    <source>
        <strain evidence="6">DQS-5</strain>
    </source>
</reference>
<evidence type="ECO:0000256" key="2">
    <source>
        <dbReference type="ARBA" id="ARBA00023125"/>
    </source>
</evidence>
<dbReference type="PRINTS" id="PR00455">
    <property type="entry name" value="HTHTETR"/>
</dbReference>
<evidence type="ECO:0000259" key="5">
    <source>
        <dbReference type="PROSITE" id="PS50977"/>
    </source>
</evidence>
<dbReference type="InterPro" id="IPR009057">
    <property type="entry name" value="Homeodomain-like_sf"/>
</dbReference>
<evidence type="ECO:0000256" key="4">
    <source>
        <dbReference type="PROSITE-ProRule" id="PRU00335"/>
    </source>
</evidence>
<evidence type="ECO:0000256" key="1">
    <source>
        <dbReference type="ARBA" id="ARBA00023015"/>
    </source>
</evidence>
<keyword evidence="3" id="KW-0804">Transcription</keyword>
<comment type="caution">
    <text evidence="6">The sequence shown here is derived from an EMBL/GenBank/DDBJ whole genome shotgun (WGS) entry which is preliminary data.</text>
</comment>
<name>A0ABT7DS16_9NEIS</name>
<dbReference type="EMBL" id="JARRAF010000002">
    <property type="protein sequence ID" value="MDK2122851.1"/>
    <property type="molecule type" value="Genomic_DNA"/>
</dbReference>
<dbReference type="Pfam" id="PF00440">
    <property type="entry name" value="TetR_N"/>
    <property type="match status" value="1"/>
</dbReference>
<dbReference type="PROSITE" id="PS50977">
    <property type="entry name" value="HTH_TETR_2"/>
    <property type="match status" value="1"/>
</dbReference>
<dbReference type="Proteomes" id="UP001172778">
    <property type="component" value="Unassembled WGS sequence"/>
</dbReference>
<dbReference type="InterPro" id="IPR001647">
    <property type="entry name" value="HTH_TetR"/>
</dbReference>
<dbReference type="RefSeq" id="WP_284099138.1">
    <property type="nucleotide sequence ID" value="NZ_JARRAF010000002.1"/>
</dbReference>
<gene>
    <name evidence="6" type="ORF">PZA18_02170</name>
</gene>
<dbReference type="Gene3D" id="1.10.357.10">
    <property type="entry name" value="Tetracycline Repressor, domain 2"/>
    <property type="match status" value="1"/>
</dbReference>
<feature type="DNA-binding region" description="H-T-H motif" evidence="4">
    <location>
        <begin position="29"/>
        <end position="48"/>
    </location>
</feature>
<proteinExistence type="predicted"/>
<dbReference type="PANTHER" id="PTHR47506:SF6">
    <property type="entry name" value="HTH-TYPE TRANSCRIPTIONAL REPRESSOR NEMR"/>
    <property type="match status" value="1"/>
</dbReference>
<accession>A0ABT7DS16</accession>
<feature type="domain" description="HTH tetR-type" evidence="5">
    <location>
        <begin position="6"/>
        <end position="66"/>
    </location>
</feature>